<feature type="compositionally biased region" description="Gly residues" evidence="1">
    <location>
        <begin position="1"/>
        <end position="12"/>
    </location>
</feature>
<accession>A0ABN9QI81</accession>
<organism evidence="2 3">
    <name type="scientific">Prorocentrum cordatum</name>
    <dbReference type="NCBI Taxonomy" id="2364126"/>
    <lineage>
        <taxon>Eukaryota</taxon>
        <taxon>Sar</taxon>
        <taxon>Alveolata</taxon>
        <taxon>Dinophyceae</taxon>
        <taxon>Prorocentrales</taxon>
        <taxon>Prorocentraceae</taxon>
        <taxon>Prorocentrum</taxon>
    </lineage>
</organism>
<evidence type="ECO:0008006" key="4">
    <source>
        <dbReference type="Google" id="ProtNLM"/>
    </source>
</evidence>
<sequence>MLRGGWPAGGGAESAPLPQAPPFHGHLSAPWPPALDACGAQGCPAPAWRAAEAESEALRTAVRPESRADEQEERRSRELESLVVETRGGAPASRGGRGREQWDGPESPQALIAELRRREQDSKVRISELEGTLSQVAVLQKQAMAERLQKEQEYLREISRLEHKVAEAQSPGSAVAEAQARAAEVGRREQEHLQQIRKLTEKVEELERAPAIVQTLLVEVAKKDHERLSEIGTLKDALHRARNHVEVCSSASSPATASLQSLLSGAGRVAELEAEVASLRRELSASAAVEGELEQLKGQLKATAFGRRELRQRR</sequence>
<proteinExistence type="predicted"/>
<evidence type="ECO:0000313" key="2">
    <source>
        <dbReference type="EMBL" id="CAK0804497.1"/>
    </source>
</evidence>
<evidence type="ECO:0000313" key="3">
    <source>
        <dbReference type="Proteomes" id="UP001189429"/>
    </source>
</evidence>
<dbReference type="EMBL" id="CAUYUJ010003247">
    <property type="protein sequence ID" value="CAK0804497.1"/>
    <property type="molecule type" value="Genomic_DNA"/>
</dbReference>
<comment type="caution">
    <text evidence="2">The sequence shown here is derived from an EMBL/GenBank/DDBJ whole genome shotgun (WGS) entry which is preliminary data.</text>
</comment>
<protein>
    <recommendedName>
        <fullName evidence="4">Centrosomal protein of 162 kDa</fullName>
    </recommendedName>
</protein>
<evidence type="ECO:0000256" key="1">
    <source>
        <dbReference type="SAM" id="MobiDB-lite"/>
    </source>
</evidence>
<name>A0ABN9QI81_9DINO</name>
<feature type="compositionally biased region" description="Basic and acidic residues" evidence="1">
    <location>
        <begin position="62"/>
        <end position="80"/>
    </location>
</feature>
<feature type="compositionally biased region" description="Low complexity" evidence="1">
    <location>
        <begin position="81"/>
        <end position="94"/>
    </location>
</feature>
<dbReference type="Proteomes" id="UP001189429">
    <property type="component" value="Unassembled WGS sequence"/>
</dbReference>
<reference evidence="2" key="1">
    <citation type="submission" date="2023-10" db="EMBL/GenBank/DDBJ databases">
        <authorList>
            <person name="Chen Y."/>
            <person name="Shah S."/>
            <person name="Dougan E. K."/>
            <person name="Thang M."/>
            <person name="Chan C."/>
        </authorList>
    </citation>
    <scope>NUCLEOTIDE SEQUENCE [LARGE SCALE GENOMIC DNA]</scope>
</reference>
<gene>
    <name evidence="2" type="ORF">PCOR1329_LOCUS11282</name>
</gene>
<feature type="region of interest" description="Disordered" evidence="1">
    <location>
        <begin position="1"/>
        <end position="107"/>
    </location>
</feature>
<keyword evidence="3" id="KW-1185">Reference proteome</keyword>